<dbReference type="OrthoDB" id="3596775at2759"/>
<organism evidence="1 2">
    <name type="scientific">Phialocephala subalpina</name>
    <dbReference type="NCBI Taxonomy" id="576137"/>
    <lineage>
        <taxon>Eukaryota</taxon>
        <taxon>Fungi</taxon>
        <taxon>Dikarya</taxon>
        <taxon>Ascomycota</taxon>
        <taxon>Pezizomycotina</taxon>
        <taxon>Leotiomycetes</taxon>
        <taxon>Helotiales</taxon>
        <taxon>Mollisiaceae</taxon>
        <taxon>Phialocephala</taxon>
        <taxon>Phialocephala fortinii species complex</taxon>
    </lineage>
</organism>
<dbReference type="AlphaFoldDB" id="A0A1L7XPE8"/>
<protein>
    <submittedName>
        <fullName evidence="1">Uncharacterized protein</fullName>
    </submittedName>
</protein>
<gene>
    <name evidence="1" type="ORF">PAC_16793</name>
</gene>
<keyword evidence="2" id="KW-1185">Reference proteome</keyword>
<evidence type="ECO:0000313" key="1">
    <source>
        <dbReference type="EMBL" id="CZR66892.1"/>
    </source>
</evidence>
<sequence length="336" mass="38510">MTPLHFLKSPSSSRTMQNTQLGASFGQQGQVQSEFSQQWQSQTQSVSQSHYPTPGASTPLSRDQLVSLFPNHRAEYLTNILTQAQTITIKFEFDLSLTKLSPQLASSLHLTNPNYSDDTLTLEAAHVFFSKNLFLIKTSLIPTFVSWYIGGYKPSNLMSHLTILTGPQNNRQISNAAFWPLLSLPNLRTLKIIFRDRRGKPAGPYSWLRPATHAILLLQQRLGLGLKLWVGTPSGERSYEEEEWDFEADREEANMKEVTDYLRPATDEERREWEEWQGICERYRGPLSSKVTMLWQAGKEWVTHEMWDLMAAKVSVREWNEMGRLEILELGNVVMS</sequence>
<name>A0A1L7XPE8_9HELO</name>
<proteinExistence type="predicted"/>
<evidence type="ECO:0000313" key="2">
    <source>
        <dbReference type="Proteomes" id="UP000184330"/>
    </source>
</evidence>
<dbReference type="Proteomes" id="UP000184330">
    <property type="component" value="Unassembled WGS sequence"/>
</dbReference>
<accession>A0A1L7XPE8</accession>
<dbReference type="EMBL" id="FJOG01000040">
    <property type="protein sequence ID" value="CZR66892.1"/>
    <property type="molecule type" value="Genomic_DNA"/>
</dbReference>
<reference evidence="1 2" key="1">
    <citation type="submission" date="2016-03" db="EMBL/GenBank/DDBJ databases">
        <authorList>
            <person name="Ploux O."/>
        </authorList>
    </citation>
    <scope>NUCLEOTIDE SEQUENCE [LARGE SCALE GENOMIC DNA]</scope>
    <source>
        <strain evidence="1 2">UAMH 11012</strain>
    </source>
</reference>